<dbReference type="FunFam" id="3.40.50.1000:FF:000067">
    <property type="entry name" value="HAD phosphatase, family IIIA"/>
    <property type="match status" value="1"/>
</dbReference>
<dbReference type="PANTHER" id="PTHR46470:SF2">
    <property type="entry name" value="GLYCERALDEHYDE 3-PHOSPHATE PHOSPHATASE"/>
    <property type="match status" value="1"/>
</dbReference>
<protein>
    <recommendedName>
        <fullName evidence="7">YqeG family HAD IIIA-type phosphatase</fullName>
    </recommendedName>
</protein>
<evidence type="ECO:0000256" key="4">
    <source>
        <dbReference type="ARBA" id="ARBA00022842"/>
    </source>
</evidence>
<dbReference type="InterPro" id="IPR006439">
    <property type="entry name" value="HAD-SF_hydro_IA"/>
</dbReference>
<evidence type="ECO:0008006" key="7">
    <source>
        <dbReference type="Google" id="ProtNLM"/>
    </source>
</evidence>
<dbReference type="PANTHER" id="PTHR46470">
    <property type="entry name" value="N-ACYLNEURAMINATE-9-PHOSPHATASE"/>
    <property type="match status" value="1"/>
</dbReference>
<dbReference type="InterPro" id="IPR006549">
    <property type="entry name" value="HAD-SF_hydro_IIIA"/>
</dbReference>
<dbReference type="CDD" id="cd16416">
    <property type="entry name" value="HAD_BsYqeG-like"/>
    <property type="match status" value="1"/>
</dbReference>
<evidence type="ECO:0000313" key="6">
    <source>
        <dbReference type="Proteomes" id="UP000076490"/>
    </source>
</evidence>
<sequence length="173" mass="19770">MYRLFLPNEYVKNVFRVTPEKLKSNGIRGVITDLDNTLVEWDRPDATAEIIDWMKDMREAGIHVTIVSNNNEERVKAFADPLGIPFIHQARKPMGRAFRRAVRQMGLPKEQVVVIGDQLLTDIFGGNRSGLQTVLVVPVASSDGLATRFNRKVERIIMKKLKNRGLIDWEEIK</sequence>
<proteinExistence type="predicted"/>
<dbReference type="EMBL" id="LQNT01000001">
    <property type="protein sequence ID" value="KZE40056.1"/>
    <property type="molecule type" value="Genomic_DNA"/>
</dbReference>
<keyword evidence="4" id="KW-0460">Magnesium</keyword>
<dbReference type="SUPFAM" id="SSF56784">
    <property type="entry name" value="HAD-like"/>
    <property type="match status" value="1"/>
</dbReference>
<evidence type="ECO:0000313" key="5">
    <source>
        <dbReference type="EMBL" id="KZE40056.1"/>
    </source>
</evidence>
<dbReference type="GO" id="GO:0008962">
    <property type="term" value="F:phosphatidylglycerophosphatase activity"/>
    <property type="evidence" value="ECO:0007669"/>
    <property type="project" value="InterPro"/>
</dbReference>
<dbReference type="InterPro" id="IPR023214">
    <property type="entry name" value="HAD_sf"/>
</dbReference>
<dbReference type="NCBIfam" id="TIGR01662">
    <property type="entry name" value="HAD-SF-IIIA"/>
    <property type="match status" value="1"/>
</dbReference>
<name>A0A163GCS9_9BACL</name>
<dbReference type="RefSeq" id="WP_063178255.1">
    <property type="nucleotide sequence ID" value="NZ_LQNT01000001.1"/>
</dbReference>
<dbReference type="NCBIfam" id="TIGR01549">
    <property type="entry name" value="HAD-SF-IA-v1"/>
    <property type="match status" value="1"/>
</dbReference>
<dbReference type="InterPro" id="IPR010021">
    <property type="entry name" value="PGPP1/Gep4"/>
</dbReference>
<comment type="cofactor">
    <cofactor evidence="1">
        <name>Mg(2+)</name>
        <dbReference type="ChEBI" id="CHEBI:18420"/>
    </cofactor>
</comment>
<evidence type="ECO:0000256" key="2">
    <source>
        <dbReference type="ARBA" id="ARBA00022723"/>
    </source>
</evidence>
<organism evidence="5 6">
    <name type="scientific">Bhargavaea cecembensis</name>
    <dbReference type="NCBI Taxonomy" id="394098"/>
    <lineage>
        <taxon>Bacteria</taxon>
        <taxon>Bacillati</taxon>
        <taxon>Bacillota</taxon>
        <taxon>Bacilli</taxon>
        <taxon>Bacillales</taxon>
        <taxon>Caryophanaceae</taxon>
        <taxon>Bhargavaea</taxon>
    </lineage>
</organism>
<dbReference type="OrthoDB" id="9787572at2"/>
<reference evidence="5 6" key="1">
    <citation type="submission" date="2016-01" db="EMBL/GenBank/DDBJ databases">
        <title>Whole genome sequencing of Bhargavaea cecembensis T14.</title>
        <authorList>
            <person name="Hong K.W."/>
        </authorList>
    </citation>
    <scope>NUCLEOTIDE SEQUENCE [LARGE SCALE GENOMIC DNA]</scope>
    <source>
        <strain evidence="5 6">T14</strain>
    </source>
</reference>
<dbReference type="NCBIfam" id="TIGR01668">
    <property type="entry name" value="YqeG_hyp_ppase"/>
    <property type="match status" value="1"/>
</dbReference>
<keyword evidence="2" id="KW-0479">Metal-binding</keyword>
<dbReference type="Proteomes" id="UP000076490">
    <property type="component" value="Unassembled WGS sequence"/>
</dbReference>
<evidence type="ECO:0000256" key="3">
    <source>
        <dbReference type="ARBA" id="ARBA00022801"/>
    </source>
</evidence>
<dbReference type="Pfam" id="PF00702">
    <property type="entry name" value="Hydrolase"/>
    <property type="match status" value="1"/>
</dbReference>
<comment type="caution">
    <text evidence="5">The sequence shown here is derived from an EMBL/GenBank/DDBJ whole genome shotgun (WGS) entry which is preliminary data.</text>
</comment>
<dbReference type="AlphaFoldDB" id="A0A163GCS9"/>
<dbReference type="InterPro" id="IPR051400">
    <property type="entry name" value="HAD-like_hydrolase"/>
</dbReference>
<dbReference type="InterPro" id="IPR036412">
    <property type="entry name" value="HAD-like_sf"/>
</dbReference>
<dbReference type="GO" id="GO:0044281">
    <property type="term" value="P:small molecule metabolic process"/>
    <property type="evidence" value="ECO:0007669"/>
    <property type="project" value="UniProtKB-ARBA"/>
</dbReference>
<evidence type="ECO:0000256" key="1">
    <source>
        <dbReference type="ARBA" id="ARBA00001946"/>
    </source>
</evidence>
<keyword evidence="3" id="KW-0378">Hydrolase</keyword>
<gene>
    <name evidence="5" type="ORF">AV656_01915</name>
</gene>
<dbReference type="GO" id="GO:0046872">
    <property type="term" value="F:metal ion binding"/>
    <property type="evidence" value="ECO:0007669"/>
    <property type="project" value="UniProtKB-KW"/>
</dbReference>
<accession>A0A163GCS9</accession>
<dbReference type="Gene3D" id="3.40.50.1000">
    <property type="entry name" value="HAD superfamily/HAD-like"/>
    <property type="match status" value="1"/>
</dbReference>